<proteinExistence type="predicted"/>
<protein>
    <submittedName>
        <fullName evidence="5">Response regulator receiver protein</fullName>
    </submittedName>
</protein>
<feature type="modified residue" description="4-aspartylphosphate" evidence="3">
    <location>
        <position position="199"/>
    </location>
</feature>
<dbReference type="InterPro" id="IPR001789">
    <property type="entry name" value="Sig_transdc_resp-reg_receiver"/>
</dbReference>
<reference evidence="5" key="1">
    <citation type="submission" date="2020-01" db="EMBL/GenBank/DDBJ databases">
        <authorList>
            <person name="Meier V. D."/>
            <person name="Meier V D."/>
        </authorList>
    </citation>
    <scope>NUCLEOTIDE SEQUENCE</scope>
    <source>
        <strain evidence="5">HLG_WM_MAG_07</strain>
    </source>
</reference>
<dbReference type="EMBL" id="CACVAY010000005">
    <property type="protein sequence ID" value="CAA6800464.1"/>
    <property type="molecule type" value="Genomic_DNA"/>
</dbReference>
<dbReference type="SUPFAM" id="SSF52172">
    <property type="entry name" value="CheY-like"/>
    <property type="match status" value="1"/>
</dbReference>
<dbReference type="Pfam" id="PF00072">
    <property type="entry name" value="Response_reg"/>
    <property type="match status" value="1"/>
</dbReference>
<accession>A0A6S6S4T6</accession>
<dbReference type="InterPro" id="IPR050595">
    <property type="entry name" value="Bact_response_regulator"/>
</dbReference>
<organism evidence="5">
    <name type="scientific">uncultured Thiotrichaceae bacterium</name>
    <dbReference type="NCBI Taxonomy" id="298394"/>
    <lineage>
        <taxon>Bacteria</taxon>
        <taxon>Pseudomonadati</taxon>
        <taxon>Pseudomonadota</taxon>
        <taxon>Gammaproteobacteria</taxon>
        <taxon>Thiotrichales</taxon>
        <taxon>Thiotrichaceae</taxon>
        <taxon>environmental samples</taxon>
    </lineage>
</organism>
<keyword evidence="2" id="KW-0902">Two-component regulatory system</keyword>
<evidence type="ECO:0000256" key="1">
    <source>
        <dbReference type="ARBA" id="ARBA00022553"/>
    </source>
</evidence>
<keyword evidence="1 3" id="KW-0597">Phosphoprotein</keyword>
<sequence>MLKIRGIKMNIINSKNNIRVHFVGLQQKERTVFDRVISFEKKNGLNVQVCANSKEANLFITTETAFSALNSVSSGKIVLVITKDSSLGDVQVASPLLITRVMKALEKAIKLVDDVKSGEEKSAEAGMKTSKPAADHANIEVCETSDGRLHALVIDDSASIRKQLELELRSSEIAADFAESGEQALEKIKERSFDLIFLDIMMPGINGYETCKLIRLNAVYKKTPIIMLSGKTSPLDEVEGIIAGATTYLTKPVKSDKFQEVLARVSSWINNFKIEKENKKTAVKC</sequence>
<dbReference type="SMART" id="SM00448">
    <property type="entry name" value="REC"/>
    <property type="match status" value="1"/>
</dbReference>
<dbReference type="PANTHER" id="PTHR44591">
    <property type="entry name" value="STRESS RESPONSE REGULATOR PROTEIN 1"/>
    <property type="match status" value="1"/>
</dbReference>
<feature type="domain" description="Response regulatory" evidence="4">
    <location>
        <begin position="150"/>
        <end position="266"/>
    </location>
</feature>
<gene>
    <name evidence="5" type="ORF">HELGO_WM28636</name>
</gene>
<dbReference type="CDD" id="cd17574">
    <property type="entry name" value="REC_OmpR"/>
    <property type="match status" value="1"/>
</dbReference>
<evidence type="ECO:0000313" key="5">
    <source>
        <dbReference type="EMBL" id="CAA6800464.1"/>
    </source>
</evidence>
<dbReference type="PANTHER" id="PTHR44591:SF14">
    <property type="entry name" value="PROTEIN PILG"/>
    <property type="match status" value="1"/>
</dbReference>
<evidence type="ECO:0000259" key="4">
    <source>
        <dbReference type="PROSITE" id="PS50110"/>
    </source>
</evidence>
<evidence type="ECO:0000256" key="2">
    <source>
        <dbReference type="ARBA" id="ARBA00023012"/>
    </source>
</evidence>
<dbReference type="InterPro" id="IPR011006">
    <property type="entry name" value="CheY-like_superfamily"/>
</dbReference>
<dbReference type="Gene3D" id="3.40.50.2300">
    <property type="match status" value="1"/>
</dbReference>
<dbReference type="GO" id="GO:0000160">
    <property type="term" value="P:phosphorelay signal transduction system"/>
    <property type="evidence" value="ECO:0007669"/>
    <property type="project" value="UniProtKB-KW"/>
</dbReference>
<dbReference type="AlphaFoldDB" id="A0A6S6S4T6"/>
<evidence type="ECO:0000256" key="3">
    <source>
        <dbReference type="PROSITE-ProRule" id="PRU00169"/>
    </source>
</evidence>
<name>A0A6S6S4T6_9GAMM</name>
<dbReference type="PROSITE" id="PS50110">
    <property type="entry name" value="RESPONSE_REGULATORY"/>
    <property type="match status" value="1"/>
</dbReference>